<dbReference type="AlphaFoldDB" id="A0A1I5HHE1"/>
<evidence type="ECO:0000313" key="3">
    <source>
        <dbReference type="Proteomes" id="UP000199614"/>
    </source>
</evidence>
<proteinExistence type="predicted"/>
<name>A0A1I5HHE1_PSUAM</name>
<evidence type="ECO:0000256" key="1">
    <source>
        <dbReference type="SAM" id="MobiDB-lite"/>
    </source>
</evidence>
<dbReference type="RefSeq" id="WP_093355810.1">
    <property type="nucleotide sequence ID" value="NZ_FOUY01000065.1"/>
</dbReference>
<protein>
    <submittedName>
        <fullName evidence="2">Uncharacterized protein</fullName>
    </submittedName>
</protein>
<gene>
    <name evidence="2" type="ORF">SAMN05216207_106518</name>
</gene>
<sequence>MTSDELENENVLGREATRLGFVLSTAQQTEMRERMLRVEPLLKRYRRASLDPTRDAVDPAVGDQWLRPGEDNNR</sequence>
<dbReference type="OrthoDB" id="9870020at2"/>
<reference evidence="2 3" key="1">
    <citation type="submission" date="2016-10" db="EMBL/GenBank/DDBJ databases">
        <authorList>
            <person name="de Groot N.N."/>
        </authorList>
    </citation>
    <scope>NUCLEOTIDE SEQUENCE [LARGE SCALE GENOMIC DNA]</scope>
    <source>
        <strain evidence="2 3">CGMCC 4.1877</strain>
    </source>
</reference>
<dbReference type="EMBL" id="FOUY01000065">
    <property type="protein sequence ID" value="SFO47714.1"/>
    <property type="molecule type" value="Genomic_DNA"/>
</dbReference>
<organism evidence="2 3">
    <name type="scientific">Pseudonocardia ammonioxydans</name>
    <dbReference type="NCBI Taxonomy" id="260086"/>
    <lineage>
        <taxon>Bacteria</taxon>
        <taxon>Bacillati</taxon>
        <taxon>Actinomycetota</taxon>
        <taxon>Actinomycetes</taxon>
        <taxon>Pseudonocardiales</taxon>
        <taxon>Pseudonocardiaceae</taxon>
        <taxon>Pseudonocardia</taxon>
    </lineage>
</organism>
<keyword evidence="3" id="KW-1185">Reference proteome</keyword>
<dbReference type="STRING" id="260086.SAMN05216207_106518"/>
<accession>A0A1I5HHE1</accession>
<dbReference type="Proteomes" id="UP000199614">
    <property type="component" value="Unassembled WGS sequence"/>
</dbReference>
<evidence type="ECO:0000313" key="2">
    <source>
        <dbReference type="EMBL" id="SFO47714.1"/>
    </source>
</evidence>
<feature type="region of interest" description="Disordered" evidence="1">
    <location>
        <begin position="52"/>
        <end position="74"/>
    </location>
</feature>